<evidence type="ECO:0000313" key="2">
    <source>
        <dbReference type="EMBL" id="VDH02977.1"/>
    </source>
</evidence>
<accession>A0A7Z8YP56</accession>
<feature type="transmembrane region" description="Helical" evidence="1">
    <location>
        <begin position="7"/>
        <end position="28"/>
    </location>
</feature>
<gene>
    <name evidence="2" type="ORF">NCTC12929_00347</name>
</gene>
<dbReference type="RefSeq" id="WP_125150561.1">
    <property type="nucleotide sequence ID" value="NZ_UYIV01000001.1"/>
</dbReference>
<proteinExistence type="predicted"/>
<dbReference type="Proteomes" id="UP000270205">
    <property type="component" value="Unassembled WGS sequence"/>
</dbReference>
<dbReference type="AlphaFoldDB" id="A0A7Z8YP56"/>
<evidence type="ECO:0000256" key="1">
    <source>
        <dbReference type="SAM" id="Phobius"/>
    </source>
</evidence>
<dbReference type="EMBL" id="UYIV01000001">
    <property type="protein sequence ID" value="VDH02977.1"/>
    <property type="molecule type" value="Genomic_DNA"/>
</dbReference>
<sequence length="201" mass="23534">MKKIYFFLHFLLIFIISFLGVINSYVIYNNDNKNENTHTKLSKSINNIISSIVNNPIYHTYAIFSGTNTGYGFYGINVSTYKYFKVEIFDKDGKLIKTTSNFGLKTSNSLSRFEVLANKISHNIVEKNKISDDIKNNKEKEVKDLYINKIFKVIGKYEAKKENNCHHYKVTLYTLIPDDIWNKKKSNKLKVSEYESIIFYQ</sequence>
<keyword evidence="1" id="KW-0472">Membrane</keyword>
<protein>
    <submittedName>
        <fullName evidence="2">Uncharacterized protein</fullName>
    </submittedName>
</protein>
<organism evidence="2 3">
    <name type="scientific">Bergeyella zoohelcum</name>
    <dbReference type="NCBI Taxonomy" id="1015"/>
    <lineage>
        <taxon>Bacteria</taxon>
        <taxon>Pseudomonadati</taxon>
        <taxon>Bacteroidota</taxon>
        <taxon>Flavobacteriia</taxon>
        <taxon>Flavobacteriales</taxon>
        <taxon>Weeksellaceae</taxon>
        <taxon>Bergeyella</taxon>
    </lineage>
</organism>
<keyword evidence="1" id="KW-0812">Transmembrane</keyword>
<keyword evidence="1" id="KW-1133">Transmembrane helix</keyword>
<reference evidence="2 3" key="1">
    <citation type="submission" date="2018-11" db="EMBL/GenBank/DDBJ databases">
        <authorList>
            <consortium name="Pathogen Informatics"/>
        </authorList>
    </citation>
    <scope>NUCLEOTIDE SEQUENCE [LARGE SCALE GENOMIC DNA]</scope>
    <source>
        <strain evidence="2 3">NCTC12929</strain>
    </source>
</reference>
<name>A0A7Z8YP56_9FLAO</name>
<evidence type="ECO:0000313" key="3">
    <source>
        <dbReference type="Proteomes" id="UP000270205"/>
    </source>
</evidence>
<comment type="caution">
    <text evidence="2">The sequence shown here is derived from an EMBL/GenBank/DDBJ whole genome shotgun (WGS) entry which is preliminary data.</text>
</comment>